<dbReference type="GO" id="GO:1990904">
    <property type="term" value="C:ribonucleoprotein complex"/>
    <property type="evidence" value="ECO:0007669"/>
    <property type="project" value="TreeGrafter"/>
</dbReference>
<comment type="caution">
    <text evidence="3">The sequence shown here is derived from an EMBL/GenBank/DDBJ whole genome shotgun (WGS) entry which is preliminary data.</text>
</comment>
<organism evidence="3 4">
    <name type="scientific">Mycena albidolilacea</name>
    <dbReference type="NCBI Taxonomy" id="1033008"/>
    <lineage>
        <taxon>Eukaryota</taxon>
        <taxon>Fungi</taxon>
        <taxon>Dikarya</taxon>
        <taxon>Basidiomycota</taxon>
        <taxon>Agaricomycotina</taxon>
        <taxon>Agaricomycetes</taxon>
        <taxon>Agaricomycetidae</taxon>
        <taxon>Agaricales</taxon>
        <taxon>Marasmiineae</taxon>
        <taxon>Mycenaceae</taxon>
        <taxon>Mycena</taxon>
    </lineage>
</organism>
<feature type="region of interest" description="Disordered" evidence="1">
    <location>
        <begin position="309"/>
        <end position="332"/>
    </location>
</feature>
<dbReference type="Proteomes" id="UP001218218">
    <property type="component" value="Unassembled WGS sequence"/>
</dbReference>
<dbReference type="SUPFAM" id="SSF52540">
    <property type="entry name" value="P-loop containing nucleoside triphosphate hydrolases"/>
    <property type="match status" value="1"/>
</dbReference>
<dbReference type="PANTHER" id="PTHR42908">
    <property type="entry name" value="TRANSLATION ELONGATION FACTOR-RELATED"/>
    <property type="match status" value="1"/>
</dbReference>
<evidence type="ECO:0000259" key="2">
    <source>
        <dbReference type="Pfam" id="PF00009"/>
    </source>
</evidence>
<gene>
    <name evidence="3" type="ORF">DFH08DRAFT_153467</name>
</gene>
<evidence type="ECO:0000313" key="3">
    <source>
        <dbReference type="EMBL" id="KAJ7347805.1"/>
    </source>
</evidence>
<feature type="domain" description="Tr-type G" evidence="2">
    <location>
        <begin position="55"/>
        <end position="121"/>
    </location>
</feature>
<feature type="compositionally biased region" description="Basic and acidic residues" evidence="1">
    <location>
        <begin position="309"/>
        <end position="319"/>
    </location>
</feature>
<sequence>MPMDKMRNIAIIAHGASACPPRILTYLCGQSTTAKPHSLTSSCANPAPSSPSPAAGEGAALGQHTDRVMDSNDLERERGITILSKCTSVFYTGTGSNETHLINIVDTPGHADFGGEVERISRCAILPSSRTSTTARPHSLTSSCANPAHSSPSFPPAPPPPPLPPGRAQPLPRLPSQHQRHLPLHPCPFVQALRAFLLAAHLGLGLGQAGGGGSGGAAGATAVGDSACRFAVRSRRGRGGADKSRSASRLCGFWRWIRRRRRRSAKSIRARTAMRVYPSLATRPRDVGKEELGRSRPYGVRKVWRRDGDVESDRNENERNGGNWNQHQNQRNGSRWGWRRYSRW</sequence>
<feature type="region of interest" description="Disordered" evidence="1">
    <location>
        <begin position="38"/>
        <end position="69"/>
    </location>
</feature>
<dbReference type="Pfam" id="PF00009">
    <property type="entry name" value="GTP_EFTU"/>
    <property type="match status" value="1"/>
</dbReference>
<dbReference type="InterPro" id="IPR027417">
    <property type="entry name" value="P-loop_NTPase"/>
</dbReference>
<dbReference type="EMBL" id="JARIHO010000018">
    <property type="protein sequence ID" value="KAJ7347805.1"/>
    <property type="molecule type" value="Genomic_DNA"/>
</dbReference>
<dbReference type="Gene3D" id="3.40.50.300">
    <property type="entry name" value="P-loop containing nucleotide triphosphate hydrolases"/>
    <property type="match status" value="1"/>
</dbReference>
<dbReference type="PANTHER" id="PTHR42908:SF8">
    <property type="entry name" value="TR-TYPE G DOMAIN-CONTAINING PROTEIN"/>
    <property type="match status" value="1"/>
</dbReference>
<dbReference type="GO" id="GO:0005829">
    <property type="term" value="C:cytosol"/>
    <property type="evidence" value="ECO:0007669"/>
    <property type="project" value="TreeGrafter"/>
</dbReference>
<proteinExistence type="predicted"/>
<evidence type="ECO:0000313" key="4">
    <source>
        <dbReference type="Proteomes" id="UP001218218"/>
    </source>
</evidence>
<dbReference type="PROSITE" id="PS51257">
    <property type="entry name" value="PROKAR_LIPOPROTEIN"/>
    <property type="match status" value="1"/>
</dbReference>
<accession>A0AAD7EQX6</accession>
<dbReference type="InterPro" id="IPR000795">
    <property type="entry name" value="T_Tr_GTP-bd_dom"/>
</dbReference>
<feature type="compositionally biased region" description="Low complexity" evidence="1">
    <location>
        <begin position="41"/>
        <end position="55"/>
    </location>
</feature>
<feature type="compositionally biased region" description="Pro residues" evidence="1">
    <location>
        <begin position="153"/>
        <end position="167"/>
    </location>
</feature>
<keyword evidence="4" id="KW-1185">Reference proteome</keyword>
<dbReference type="GO" id="GO:0005525">
    <property type="term" value="F:GTP binding"/>
    <property type="evidence" value="ECO:0007669"/>
    <property type="project" value="InterPro"/>
</dbReference>
<name>A0AAD7EQX6_9AGAR</name>
<feature type="compositionally biased region" description="Polar residues" evidence="1">
    <location>
        <begin position="129"/>
        <end position="145"/>
    </location>
</feature>
<reference evidence="3" key="1">
    <citation type="submission" date="2023-03" db="EMBL/GenBank/DDBJ databases">
        <title>Massive genome expansion in bonnet fungi (Mycena s.s.) driven by repeated elements and novel gene families across ecological guilds.</title>
        <authorList>
            <consortium name="Lawrence Berkeley National Laboratory"/>
            <person name="Harder C.B."/>
            <person name="Miyauchi S."/>
            <person name="Viragh M."/>
            <person name="Kuo A."/>
            <person name="Thoen E."/>
            <person name="Andreopoulos B."/>
            <person name="Lu D."/>
            <person name="Skrede I."/>
            <person name="Drula E."/>
            <person name="Henrissat B."/>
            <person name="Morin E."/>
            <person name="Kohler A."/>
            <person name="Barry K."/>
            <person name="LaButti K."/>
            <person name="Morin E."/>
            <person name="Salamov A."/>
            <person name="Lipzen A."/>
            <person name="Mereny Z."/>
            <person name="Hegedus B."/>
            <person name="Baldrian P."/>
            <person name="Stursova M."/>
            <person name="Weitz H."/>
            <person name="Taylor A."/>
            <person name="Grigoriev I.V."/>
            <person name="Nagy L.G."/>
            <person name="Martin F."/>
            <person name="Kauserud H."/>
        </authorList>
    </citation>
    <scope>NUCLEOTIDE SEQUENCE</scope>
    <source>
        <strain evidence="3">CBHHK002</strain>
    </source>
</reference>
<dbReference type="AlphaFoldDB" id="A0AAD7EQX6"/>
<protein>
    <recommendedName>
        <fullName evidence="2">Tr-type G domain-containing protein</fullName>
    </recommendedName>
</protein>
<evidence type="ECO:0000256" key="1">
    <source>
        <dbReference type="SAM" id="MobiDB-lite"/>
    </source>
</evidence>
<dbReference type="GO" id="GO:0003924">
    <property type="term" value="F:GTPase activity"/>
    <property type="evidence" value="ECO:0007669"/>
    <property type="project" value="InterPro"/>
</dbReference>
<feature type="region of interest" description="Disordered" evidence="1">
    <location>
        <begin position="129"/>
        <end position="179"/>
    </location>
</feature>